<sequence length="110" mass="13289">MDRIEKLFAYITKKLNINSVVFNGQKIEFKYPFNKINMVDELNKKLNIDLRKFSDKEAIKFASQMPDIYYYEFEVITQNNEIKKFNKLDYFLNVVKNDTNNFVFAKYSEK</sequence>
<organism evidence="1">
    <name type="scientific">Metamycoplasma salivarium</name>
    <name type="common">Mycoplasma salivarium</name>
    <dbReference type="NCBI Taxonomy" id="2124"/>
    <lineage>
        <taxon>Bacteria</taxon>
        <taxon>Bacillati</taxon>
        <taxon>Mycoplasmatota</taxon>
        <taxon>Mycoplasmoidales</taxon>
        <taxon>Metamycoplasmataceae</taxon>
        <taxon>Metamycoplasma</taxon>
    </lineage>
</organism>
<dbReference type="EMBL" id="LR214939">
    <property type="protein sequence ID" value="VEU56385.1"/>
    <property type="molecule type" value="Genomic_DNA"/>
</dbReference>
<keyword evidence="1" id="KW-0030">Aminoacyl-tRNA synthetase</keyword>
<dbReference type="Gene3D" id="3.30.930.10">
    <property type="entry name" value="Bira Bifunctional Protein, Domain 2"/>
    <property type="match status" value="1"/>
</dbReference>
<reference evidence="1" key="1">
    <citation type="submission" date="2019-01" db="EMBL/GenBank/DDBJ databases">
        <authorList>
            <consortium name="Pathogen Informatics"/>
        </authorList>
    </citation>
    <scope>NUCLEOTIDE SEQUENCE [LARGE SCALE GENOMIC DNA]</scope>
    <source>
        <strain evidence="1">NCTC10113</strain>
    </source>
</reference>
<evidence type="ECO:0000313" key="1">
    <source>
        <dbReference type="EMBL" id="VEU56385.1"/>
    </source>
</evidence>
<accession>A0A448ZZ15</accession>
<geneLocation type="plasmid" evidence="1">
    <name>2</name>
</geneLocation>
<dbReference type="InterPro" id="IPR045864">
    <property type="entry name" value="aa-tRNA-synth_II/BPL/LPL"/>
</dbReference>
<keyword evidence="1" id="KW-0614">Plasmid</keyword>
<dbReference type="EC" id="6.1.1.6" evidence="1"/>
<keyword evidence="1" id="KW-0436">Ligase</keyword>
<protein>
    <submittedName>
        <fullName evidence="1">Lysyl-tRNA synthetase</fullName>
        <ecNumber evidence="1">6.1.1.6</ecNumber>
    </submittedName>
</protein>
<proteinExistence type="predicted"/>
<gene>
    <name evidence="1" type="primary">lysS_4</name>
    <name evidence="1" type="ORF">NCTC10113_01294</name>
</gene>
<name>A0A448ZZ15_METSV</name>
<dbReference type="GO" id="GO:0004824">
    <property type="term" value="F:lysine-tRNA ligase activity"/>
    <property type="evidence" value="ECO:0007669"/>
    <property type="project" value="UniProtKB-EC"/>
</dbReference>
<dbReference type="AlphaFoldDB" id="A0A448ZZ15"/>